<gene>
    <name evidence="8" type="ORF">EJ06DRAFT_528529</name>
</gene>
<dbReference type="GO" id="GO:0008270">
    <property type="term" value="F:zinc ion binding"/>
    <property type="evidence" value="ECO:0007669"/>
    <property type="project" value="UniProtKB-KW"/>
</dbReference>
<evidence type="ECO:0000256" key="1">
    <source>
        <dbReference type="ARBA" id="ARBA00022723"/>
    </source>
</evidence>
<dbReference type="PROSITE" id="PS51471">
    <property type="entry name" value="FE2OG_OXY"/>
    <property type="match status" value="1"/>
</dbReference>
<evidence type="ECO:0000256" key="5">
    <source>
        <dbReference type="SAM" id="MobiDB-lite"/>
    </source>
</evidence>
<evidence type="ECO:0000256" key="4">
    <source>
        <dbReference type="PROSITE-ProRule" id="PRU01343"/>
    </source>
</evidence>
<dbReference type="PROSITE" id="PS51999">
    <property type="entry name" value="ZF_GRF"/>
    <property type="match status" value="1"/>
</dbReference>
<accession>A0A6G1I2L4</accession>
<evidence type="ECO:0000259" key="7">
    <source>
        <dbReference type="PROSITE" id="PS51999"/>
    </source>
</evidence>
<dbReference type="InterPro" id="IPR027450">
    <property type="entry name" value="AlkB-like"/>
</dbReference>
<feature type="region of interest" description="Disordered" evidence="5">
    <location>
        <begin position="1"/>
        <end position="28"/>
    </location>
</feature>
<evidence type="ECO:0000256" key="3">
    <source>
        <dbReference type="ARBA" id="ARBA00022833"/>
    </source>
</evidence>
<evidence type="ECO:0000259" key="6">
    <source>
        <dbReference type="PROSITE" id="PS51471"/>
    </source>
</evidence>
<dbReference type="InterPro" id="IPR010666">
    <property type="entry name" value="Znf_GRF"/>
</dbReference>
<protein>
    <submittedName>
        <fullName evidence="8">GRF zinc finger domain-containing protein</fullName>
    </submittedName>
</protein>
<dbReference type="PANTHER" id="PTHR31212:SF4">
    <property type="entry name" value="ALPHA-KETOGLUTARATE-DEPENDENT DIOXYGENASE ALKB HOMOLOG 3"/>
    <property type="match status" value="1"/>
</dbReference>
<evidence type="ECO:0000256" key="2">
    <source>
        <dbReference type="ARBA" id="ARBA00022771"/>
    </source>
</evidence>
<dbReference type="AlphaFoldDB" id="A0A6G1I2L4"/>
<dbReference type="OrthoDB" id="545910at2759"/>
<feature type="domain" description="GRF-type" evidence="7">
    <location>
        <begin position="371"/>
        <end position="416"/>
    </location>
</feature>
<dbReference type="InterPro" id="IPR032854">
    <property type="entry name" value="ALKBH3"/>
</dbReference>
<feature type="region of interest" description="Disordered" evidence="5">
    <location>
        <begin position="429"/>
        <end position="493"/>
    </location>
</feature>
<keyword evidence="9" id="KW-1185">Reference proteome</keyword>
<dbReference type="GO" id="GO:0006307">
    <property type="term" value="P:DNA alkylation repair"/>
    <property type="evidence" value="ECO:0007669"/>
    <property type="project" value="InterPro"/>
</dbReference>
<dbReference type="PANTHER" id="PTHR31212">
    <property type="entry name" value="ALPHA-KETOGLUTARATE-DEPENDENT DIOXYGENASE ALKB HOMOLOG 3"/>
    <property type="match status" value="1"/>
</dbReference>
<dbReference type="Proteomes" id="UP000799640">
    <property type="component" value="Unassembled WGS sequence"/>
</dbReference>
<dbReference type="EMBL" id="ML996691">
    <property type="protein sequence ID" value="KAF2402421.1"/>
    <property type="molecule type" value="Genomic_DNA"/>
</dbReference>
<dbReference type="GO" id="GO:0051213">
    <property type="term" value="F:dioxygenase activity"/>
    <property type="evidence" value="ECO:0007669"/>
    <property type="project" value="InterPro"/>
</dbReference>
<dbReference type="FunFam" id="2.60.120.590:FF:000010">
    <property type="entry name" value="GRF zinc finger domain protein"/>
    <property type="match status" value="1"/>
</dbReference>
<keyword evidence="2 4" id="KW-0863">Zinc-finger</keyword>
<organism evidence="8 9">
    <name type="scientific">Trichodelitschia bisporula</name>
    <dbReference type="NCBI Taxonomy" id="703511"/>
    <lineage>
        <taxon>Eukaryota</taxon>
        <taxon>Fungi</taxon>
        <taxon>Dikarya</taxon>
        <taxon>Ascomycota</taxon>
        <taxon>Pezizomycotina</taxon>
        <taxon>Dothideomycetes</taxon>
        <taxon>Dothideomycetes incertae sedis</taxon>
        <taxon>Phaeotrichales</taxon>
        <taxon>Phaeotrichaceae</taxon>
        <taxon>Trichodelitschia</taxon>
    </lineage>
</organism>
<feature type="compositionally biased region" description="Basic residues" evidence="5">
    <location>
        <begin position="1"/>
        <end position="12"/>
    </location>
</feature>
<proteinExistence type="predicted"/>
<dbReference type="InterPro" id="IPR005123">
    <property type="entry name" value="Oxoglu/Fe-dep_dioxygenase_dom"/>
</dbReference>
<keyword evidence="1" id="KW-0479">Metal-binding</keyword>
<name>A0A6G1I2L4_9PEZI</name>
<feature type="domain" description="Fe2OG dioxygenase" evidence="6">
    <location>
        <begin position="244"/>
        <end position="360"/>
    </location>
</feature>
<sequence length="493" mass="54689">MDAFVTRKRRRSTSANPTSLPANPAQDDESTDYKLAVLASLHPRAEPVVLLEALLACDGAVDGAAALLSQDSGAPRRKRTSGGYQASLTAFDMGAKPGAGEPGEQKLLTKKGRVLHLFAPEDVAAHTPCTIVHNFLPAAQANALLEELLPHTPSFMRGEFVLFDRVVKSAHSMGFYVHTLEEIKKMKADYNYNGNRVSDVREILPEMRKVSAIVEATVNTEVKKRIATVYGGKKLQYQSPHEWKPNAAFVNCYDGPGENVGYHSDTLTYLGPRAIIGSLSLGVEREFRVRKIMARDDGTEDDERADAQGQIAIHLPHNSLLVMHAEMQEEWKHSIAPAQTIVPHPLAGQKRLNITYRHYRDSLNPRLTPRCSCGVPTVLRCVKRTAGNRGRYMWMCYAGYSPGKKGCTYFEWAGFDDDGDPIWKHVVKPQESDEDLKAEEPLDNGKPLKIEGSLKDEKPLEDQKPLKDEKPLEDQKPEVPSRSLAVSRGTTDD</sequence>
<dbReference type="InterPro" id="IPR037151">
    <property type="entry name" value="AlkB-like_sf"/>
</dbReference>
<dbReference type="Pfam" id="PF13532">
    <property type="entry name" value="2OG-FeII_Oxy_2"/>
    <property type="match status" value="1"/>
</dbReference>
<dbReference type="SUPFAM" id="SSF51197">
    <property type="entry name" value="Clavaminate synthase-like"/>
    <property type="match status" value="1"/>
</dbReference>
<keyword evidence="3" id="KW-0862">Zinc</keyword>
<dbReference type="Gene3D" id="2.60.120.590">
    <property type="entry name" value="Alpha-ketoglutarate-dependent dioxygenase AlkB-like"/>
    <property type="match status" value="1"/>
</dbReference>
<reference evidence="8" key="1">
    <citation type="journal article" date="2020" name="Stud. Mycol.">
        <title>101 Dothideomycetes genomes: a test case for predicting lifestyles and emergence of pathogens.</title>
        <authorList>
            <person name="Haridas S."/>
            <person name="Albert R."/>
            <person name="Binder M."/>
            <person name="Bloem J."/>
            <person name="Labutti K."/>
            <person name="Salamov A."/>
            <person name="Andreopoulos B."/>
            <person name="Baker S."/>
            <person name="Barry K."/>
            <person name="Bills G."/>
            <person name="Bluhm B."/>
            <person name="Cannon C."/>
            <person name="Castanera R."/>
            <person name="Culley D."/>
            <person name="Daum C."/>
            <person name="Ezra D."/>
            <person name="Gonzalez J."/>
            <person name="Henrissat B."/>
            <person name="Kuo A."/>
            <person name="Liang C."/>
            <person name="Lipzen A."/>
            <person name="Lutzoni F."/>
            <person name="Magnuson J."/>
            <person name="Mondo S."/>
            <person name="Nolan M."/>
            <person name="Ohm R."/>
            <person name="Pangilinan J."/>
            <person name="Park H.-J."/>
            <person name="Ramirez L."/>
            <person name="Alfaro M."/>
            <person name="Sun H."/>
            <person name="Tritt A."/>
            <person name="Yoshinaga Y."/>
            <person name="Zwiers L.-H."/>
            <person name="Turgeon B."/>
            <person name="Goodwin S."/>
            <person name="Spatafora J."/>
            <person name="Crous P."/>
            <person name="Grigoriev I."/>
        </authorList>
    </citation>
    <scope>NUCLEOTIDE SEQUENCE</scope>
    <source>
        <strain evidence="8">CBS 262.69</strain>
    </source>
</reference>
<feature type="compositionally biased region" description="Basic and acidic residues" evidence="5">
    <location>
        <begin position="446"/>
        <end position="479"/>
    </location>
</feature>
<evidence type="ECO:0000313" key="8">
    <source>
        <dbReference type="EMBL" id="KAF2402421.1"/>
    </source>
</evidence>
<evidence type="ECO:0000313" key="9">
    <source>
        <dbReference type="Proteomes" id="UP000799640"/>
    </source>
</evidence>